<evidence type="ECO:0000256" key="1">
    <source>
        <dbReference type="ARBA" id="ARBA00000085"/>
    </source>
</evidence>
<dbReference type="GO" id="GO:0005524">
    <property type="term" value="F:ATP binding"/>
    <property type="evidence" value="ECO:0007669"/>
    <property type="project" value="UniProtKB-KW"/>
</dbReference>
<proteinExistence type="predicted"/>
<dbReference type="InterPro" id="IPR013767">
    <property type="entry name" value="PAS_fold"/>
</dbReference>
<dbReference type="PANTHER" id="PTHR43047">
    <property type="entry name" value="TWO-COMPONENT HISTIDINE PROTEIN KINASE"/>
    <property type="match status" value="1"/>
</dbReference>
<evidence type="ECO:0000259" key="16">
    <source>
        <dbReference type="PROSITE" id="PS50109"/>
    </source>
</evidence>
<keyword evidence="9" id="KW-0418">Kinase</keyword>
<dbReference type="SMART" id="SM00388">
    <property type="entry name" value="HisKA"/>
    <property type="match status" value="1"/>
</dbReference>
<evidence type="ECO:0000259" key="17">
    <source>
        <dbReference type="PROSITE" id="PS50110"/>
    </source>
</evidence>
<keyword evidence="7" id="KW-0808">Transferase</keyword>
<dbReference type="InterPro" id="IPR011006">
    <property type="entry name" value="CheY-like_superfamily"/>
</dbReference>
<feature type="modified residue" description="Phosphohistidine" evidence="14">
    <location>
        <position position="1095"/>
    </location>
</feature>
<evidence type="ECO:0000256" key="13">
    <source>
        <dbReference type="ARBA" id="ARBA00023136"/>
    </source>
</evidence>
<evidence type="ECO:0000259" key="18">
    <source>
        <dbReference type="PROSITE" id="PS50894"/>
    </source>
</evidence>
<evidence type="ECO:0000256" key="7">
    <source>
        <dbReference type="ARBA" id="ARBA00022679"/>
    </source>
</evidence>
<keyword evidence="12" id="KW-0902">Two-component regulatory system</keyword>
<evidence type="ECO:0000256" key="4">
    <source>
        <dbReference type="ARBA" id="ARBA00022475"/>
    </source>
</evidence>
<dbReference type="EMBL" id="JAOBTT010000002">
    <property type="protein sequence ID" value="MDZ7280258.1"/>
    <property type="molecule type" value="Genomic_DNA"/>
</dbReference>
<dbReference type="CDD" id="cd16922">
    <property type="entry name" value="HATPase_EvgS-ArcB-TorS-like"/>
    <property type="match status" value="1"/>
</dbReference>
<feature type="modified residue" description="4-aspartylphosphate" evidence="15">
    <location>
        <position position="963"/>
    </location>
</feature>
<keyword evidence="20" id="KW-1185">Reference proteome</keyword>
<keyword evidence="8" id="KW-0812">Transmembrane</keyword>
<dbReference type="Pfam" id="PF00989">
    <property type="entry name" value="PAS"/>
    <property type="match status" value="1"/>
</dbReference>
<dbReference type="CDD" id="cd00082">
    <property type="entry name" value="HisKA"/>
    <property type="match status" value="1"/>
</dbReference>
<dbReference type="InterPro" id="IPR036097">
    <property type="entry name" value="HisK_dim/P_sf"/>
</dbReference>
<dbReference type="Gene3D" id="1.10.287.130">
    <property type="match status" value="1"/>
</dbReference>
<dbReference type="Pfam" id="PF01627">
    <property type="entry name" value="Hpt"/>
    <property type="match status" value="1"/>
</dbReference>
<keyword evidence="6 15" id="KW-0597">Phosphoprotein</keyword>
<evidence type="ECO:0000256" key="10">
    <source>
        <dbReference type="ARBA" id="ARBA00022840"/>
    </source>
</evidence>
<dbReference type="Gene3D" id="3.40.50.2300">
    <property type="match status" value="1"/>
</dbReference>
<keyword evidence="10 19" id="KW-0067">ATP-binding</keyword>
<dbReference type="SMART" id="SM00387">
    <property type="entry name" value="HATPase_c"/>
    <property type="match status" value="1"/>
</dbReference>
<keyword evidence="5" id="KW-0997">Cell inner membrane</keyword>
<evidence type="ECO:0000256" key="6">
    <source>
        <dbReference type="ARBA" id="ARBA00022553"/>
    </source>
</evidence>
<evidence type="ECO:0000256" key="14">
    <source>
        <dbReference type="PROSITE-ProRule" id="PRU00110"/>
    </source>
</evidence>
<evidence type="ECO:0000256" key="5">
    <source>
        <dbReference type="ARBA" id="ARBA00022519"/>
    </source>
</evidence>
<evidence type="ECO:0000313" key="19">
    <source>
        <dbReference type="EMBL" id="MDZ7280258.1"/>
    </source>
</evidence>
<gene>
    <name evidence="19" type="ORF">N4G40_18550</name>
</gene>
<dbReference type="Pfam" id="PF00072">
    <property type="entry name" value="Response_reg"/>
    <property type="match status" value="1"/>
</dbReference>
<dbReference type="InterPro" id="IPR036890">
    <property type="entry name" value="HATPase_C_sf"/>
</dbReference>
<evidence type="ECO:0000256" key="15">
    <source>
        <dbReference type="PROSITE-ProRule" id="PRU00169"/>
    </source>
</evidence>
<dbReference type="Pfam" id="PF02518">
    <property type="entry name" value="HATPase_c"/>
    <property type="match status" value="1"/>
</dbReference>
<dbReference type="EC" id="2.7.13.3" evidence="3"/>
<dbReference type="InterPro" id="IPR035965">
    <property type="entry name" value="PAS-like_dom_sf"/>
</dbReference>
<dbReference type="Gene3D" id="3.40.190.10">
    <property type="entry name" value="Periplasmic binding protein-like II"/>
    <property type="match status" value="4"/>
</dbReference>
<feature type="domain" description="Histidine kinase" evidence="16">
    <location>
        <begin position="674"/>
        <end position="891"/>
    </location>
</feature>
<reference evidence="20" key="1">
    <citation type="submission" date="2023-07" db="EMBL/GenBank/DDBJ databases">
        <title>Structural and functional analysis of rice phyllospheric bacteria for their antimicrobial properties and defense elicitation against blast disease.</title>
        <authorList>
            <person name="Sahu K.P."/>
            <person name="Asharani P."/>
            <person name="Kumar M."/>
            <person name="Reddy B."/>
            <person name="Kumar A."/>
        </authorList>
    </citation>
    <scope>NUCLEOTIDE SEQUENCE [LARGE SCALE GENOMIC DNA]</scope>
    <source>
        <strain evidence="20">OsEp_Plm_30P10</strain>
    </source>
</reference>
<sequence>MRLIPSQPISFTVPDLSAQDWSWLGMKREIVVGIYGPIRPPIIRLNPSDELSGYLPNLLQTLSFNLGLRASVIYFDTYAAAEMALHNKRIDVLFQPPASDQAPLDNSVSIDIFPAHFVVVRREGNLFNFHRDSALSPITALLRDEMPQHDAEGKIRWFVSPQLMLASVALGTSNRAILPASEADYLIEQNYANTLRIIARADDMPEQAYRFIISNTQQALIHGIEAALREFHAHSMSGENASQWEQDNIARFLAAGITLSPAEKLWLKRNKRIGVGVSSLDSPFFINEGKDKFQGIAPDLLALIGIKTGMEFYPLTRESGAEEIMLTGPFVVSGQRDENYLLTRPFTWSPEVLVTRINEDELPEQPRIAVDPRHGINAWLLERYPHAQLVEASSPALALKWVDEGMVDAAVNTLISSKYIIQRLFENRLQIRDVLATNNNAAIAFGVRRNQPELLSILNKVLATLPSDITLSILGRWQGAPVARFNTWTFYQREYKQGLTATLLMLAAMLTCALILWRQIWYNRRTRKQLKEQLRFRDFVIDSPPRPVYLADNNGIILHSNKAFRAFFSAPQRELLSLCLFDRRHPLAEIWQDCLATEAKEDGGKDLRFSLDSGDGVRHIQHWMMPYINSQGVEDGIIAGWADVTEYLSLLDELSQAREIAETANRSKSQFLATMSHEIRTPLSAIIGLLELQSTRKDGKADTELLATARDASRNLMALIGDILDMAKIEAGHMELQPEWVPLDAITTPVVRVFTNLARQKGLHFRHHLSGDKREIFVDAVRLKQVVMNLVSNAIKFTEKGEIHVHCQLIDAPGALGTLTIAVADSGRGMTSEATERVFQPFEQVENRERSGTGLGLPISREIITLMQGEISLESELNKGTTVRITLPVESRTSGRVCSPPEPESTPAQRSTLRVLIVDDHPSNRLLLTRQLGLLNHRVIEAEDGEAGLLAWRRHQPDVIITDCSMPLMDGPEMTRRIRHEQTQPVTIIGLTANAQDVERERCLHAGMNACLFRPLELNHLAQALSELLPTQPLIVNSVPEEWIDVAKLNRILPESFSAQCQMLTGVIEQSNDDIAALKQCWRMHDVEQLRRLLHRLVGTLSGLGITTLSEQFRFIEELVEMDEEWETIGRHIDKAENLLHAFTQACCQSSL</sequence>
<dbReference type="PROSITE" id="PS50894">
    <property type="entry name" value="HPT"/>
    <property type="match status" value="1"/>
</dbReference>
<dbReference type="SUPFAM" id="SSF52172">
    <property type="entry name" value="CheY-like"/>
    <property type="match status" value="1"/>
</dbReference>
<protein>
    <recommendedName>
        <fullName evidence="3">histidine kinase</fullName>
        <ecNumber evidence="3">2.7.13.3</ecNumber>
    </recommendedName>
</protein>
<dbReference type="Gene3D" id="3.30.450.20">
    <property type="entry name" value="PAS domain"/>
    <property type="match status" value="1"/>
</dbReference>
<comment type="catalytic activity">
    <reaction evidence="1">
        <text>ATP + protein L-histidine = ADP + protein N-phospho-L-histidine.</text>
        <dbReference type="EC" id="2.7.13.3"/>
    </reaction>
</comment>
<dbReference type="Gene3D" id="1.20.120.160">
    <property type="entry name" value="HPT domain"/>
    <property type="match status" value="1"/>
</dbReference>
<feature type="domain" description="Response regulatory" evidence="17">
    <location>
        <begin position="914"/>
        <end position="1029"/>
    </location>
</feature>
<dbReference type="PROSITE" id="PS50109">
    <property type="entry name" value="HIS_KIN"/>
    <property type="match status" value="1"/>
</dbReference>
<dbReference type="InterPro" id="IPR001789">
    <property type="entry name" value="Sig_transdc_resp-reg_receiver"/>
</dbReference>
<dbReference type="InterPro" id="IPR003594">
    <property type="entry name" value="HATPase_dom"/>
</dbReference>
<dbReference type="SUPFAM" id="SSF55874">
    <property type="entry name" value="ATPase domain of HSP90 chaperone/DNA topoisomerase II/histidine kinase"/>
    <property type="match status" value="1"/>
</dbReference>
<keyword evidence="10 19" id="KW-0547">Nucleotide-binding</keyword>
<evidence type="ECO:0000256" key="9">
    <source>
        <dbReference type="ARBA" id="ARBA00022777"/>
    </source>
</evidence>
<dbReference type="SUPFAM" id="SSF47226">
    <property type="entry name" value="Histidine-containing phosphotransfer domain, HPT domain"/>
    <property type="match status" value="1"/>
</dbReference>
<dbReference type="PANTHER" id="PTHR43047:SF72">
    <property type="entry name" value="OSMOSENSING HISTIDINE PROTEIN KINASE SLN1"/>
    <property type="match status" value="1"/>
</dbReference>
<dbReference type="InterPro" id="IPR036641">
    <property type="entry name" value="HPT_dom_sf"/>
</dbReference>
<dbReference type="Gene3D" id="3.30.565.10">
    <property type="entry name" value="Histidine kinase-like ATPase, C-terminal domain"/>
    <property type="match status" value="1"/>
</dbReference>
<dbReference type="SUPFAM" id="SSF55785">
    <property type="entry name" value="PYP-like sensor domain (PAS domain)"/>
    <property type="match status" value="1"/>
</dbReference>
<dbReference type="Proteomes" id="UP001288620">
    <property type="component" value="Unassembled WGS sequence"/>
</dbReference>
<dbReference type="CDD" id="cd17546">
    <property type="entry name" value="REC_hyHK_CKI1_RcsC-like"/>
    <property type="match status" value="1"/>
</dbReference>
<dbReference type="SUPFAM" id="SSF47384">
    <property type="entry name" value="Homodimeric domain of signal transducing histidine kinase"/>
    <property type="match status" value="1"/>
</dbReference>
<evidence type="ECO:0000256" key="2">
    <source>
        <dbReference type="ARBA" id="ARBA00004429"/>
    </source>
</evidence>
<evidence type="ECO:0000313" key="20">
    <source>
        <dbReference type="Proteomes" id="UP001288620"/>
    </source>
</evidence>
<dbReference type="InterPro" id="IPR004358">
    <property type="entry name" value="Sig_transdc_His_kin-like_C"/>
</dbReference>
<keyword evidence="4" id="KW-1003">Cell membrane</keyword>
<keyword evidence="13" id="KW-0472">Membrane</keyword>
<dbReference type="SMART" id="SM00062">
    <property type="entry name" value="PBPb"/>
    <property type="match status" value="1"/>
</dbReference>
<dbReference type="InterPro" id="IPR005467">
    <property type="entry name" value="His_kinase_dom"/>
</dbReference>
<dbReference type="InterPro" id="IPR003661">
    <property type="entry name" value="HisK_dim/P_dom"/>
</dbReference>
<evidence type="ECO:0000256" key="12">
    <source>
        <dbReference type="ARBA" id="ARBA00023012"/>
    </source>
</evidence>
<evidence type="ECO:0000256" key="11">
    <source>
        <dbReference type="ARBA" id="ARBA00022989"/>
    </source>
</evidence>
<accession>A0ABU5LJZ9</accession>
<dbReference type="PRINTS" id="PR00344">
    <property type="entry name" value="BCTRLSENSOR"/>
</dbReference>
<dbReference type="SMART" id="SM00448">
    <property type="entry name" value="REC"/>
    <property type="match status" value="1"/>
</dbReference>
<comment type="caution">
    <text evidence="19">The sequence shown here is derived from an EMBL/GenBank/DDBJ whole genome shotgun (WGS) entry which is preliminary data.</text>
</comment>
<dbReference type="RefSeq" id="WP_322544147.1">
    <property type="nucleotide sequence ID" value="NZ_JAOBTT010000002.1"/>
</dbReference>
<dbReference type="InterPro" id="IPR001638">
    <property type="entry name" value="Solute-binding_3/MltF_N"/>
</dbReference>
<evidence type="ECO:0000256" key="8">
    <source>
        <dbReference type="ARBA" id="ARBA00022692"/>
    </source>
</evidence>
<keyword evidence="11" id="KW-1133">Transmembrane helix</keyword>
<organism evidence="19 20">
    <name type="scientific">Pantoea eucrina</name>
    <dbReference type="NCBI Taxonomy" id="472693"/>
    <lineage>
        <taxon>Bacteria</taxon>
        <taxon>Pseudomonadati</taxon>
        <taxon>Pseudomonadota</taxon>
        <taxon>Gammaproteobacteria</taxon>
        <taxon>Enterobacterales</taxon>
        <taxon>Erwiniaceae</taxon>
        <taxon>Pantoea</taxon>
    </lineage>
</organism>
<dbReference type="PROSITE" id="PS50110">
    <property type="entry name" value="RESPONSE_REGULATORY"/>
    <property type="match status" value="1"/>
</dbReference>
<dbReference type="Pfam" id="PF00512">
    <property type="entry name" value="HisKA"/>
    <property type="match status" value="1"/>
</dbReference>
<dbReference type="InterPro" id="IPR008207">
    <property type="entry name" value="Sig_transdc_His_kin_Hpt_dom"/>
</dbReference>
<evidence type="ECO:0000256" key="3">
    <source>
        <dbReference type="ARBA" id="ARBA00012438"/>
    </source>
</evidence>
<comment type="subcellular location">
    <subcellularLocation>
        <location evidence="2">Cell inner membrane</location>
        <topology evidence="2">Multi-pass membrane protein</topology>
    </subcellularLocation>
</comment>
<feature type="domain" description="HPt" evidence="18">
    <location>
        <begin position="1056"/>
        <end position="1143"/>
    </location>
</feature>
<name>A0ABU5LJZ9_9GAMM</name>
<dbReference type="SUPFAM" id="SSF53850">
    <property type="entry name" value="Periplasmic binding protein-like II"/>
    <property type="match status" value="2"/>
</dbReference>